<keyword evidence="1" id="KW-0812">Transmembrane</keyword>
<feature type="transmembrane region" description="Helical" evidence="1">
    <location>
        <begin position="43"/>
        <end position="61"/>
    </location>
</feature>
<feature type="transmembrane region" description="Helical" evidence="1">
    <location>
        <begin position="98"/>
        <end position="118"/>
    </location>
</feature>
<feature type="domain" description="Potassium channel" evidence="2">
    <location>
        <begin position="138"/>
        <end position="223"/>
    </location>
</feature>
<evidence type="ECO:0000313" key="4">
    <source>
        <dbReference type="Proteomes" id="UP000249396"/>
    </source>
</evidence>
<evidence type="ECO:0000259" key="2">
    <source>
        <dbReference type="Pfam" id="PF07885"/>
    </source>
</evidence>
<reference evidence="3 4" key="1">
    <citation type="journal article" date="2018" name="Aquat. Microb. Ecol.">
        <title>Gammaproteobacterial methanotrophs dominate.</title>
        <authorList>
            <person name="Rissanen A.J."/>
            <person name="Saarenheimo J."/>
            <person name="Tiirola M."/>
            <person name="Peura S."/>
            <person name="Aalto S.L."/>
            <person name="Karvinen A."/>
            <person name="Nykanen H."/>
        </authorList>
    </citation>
    <scope>NUCLEOTIDE SEQUENCE [LARGE SCALE GENOMIC DNA]</scope>
    <source>
        <strain evidence="3">AMbin10</strain>
    </source>
</reference>
<sequence length="231" mass="26308">MLSITPPRNNFAFLMVGLLLLFILPPCLRLFVADKVDVDIQRALMLMGFSLFALMSVWSLYQNRWIFLIGLALALLNTSAVVALFFHSQTILSFSFEWIVFLSVILFSMLSCFIAGRHVFSWRDTDANSLIGAVCVYLLLGLIFAMFYTMFAFYWPQGAFQGIAFDSKTIQFDSFLYFSFVTLTTVGYGDITPLNPLLRTLAYFEMITGQFYMAILVSGLVARFMGMRMSR</sequence>
<accession>A0A2W4RCG3</accession>
<keyword evidence="1" id="KW-0472">Membrane</keyword>
<keyword evidence="1" id="KW-1133">Transmembrane helix</keyword>
<feature type="transmembrane region" description="Helical" evidence="1">
    <location>
        <begin position="67"/>
        <end position="86"/>
    </location>
</feature>
<protein>
    <submittedName>
        <fullName evidence="3">Two pore domain potassium channel family protein</fullName>
    </submittedName>
</protein>
<feature type="transmembrane region" description="Helical" evidence="1">
    <location>
        <begin position="200"/>
        <end position="222"/>
    </location>
</feature>
<keyword evidence="3" id="KW-0813">Transport</keyword>
<dbReference type="SUPFAM" id="SSF81324">
    <property type="entry name" value="Voltage-gated potassium channels"/>
    <property type="match status" value="1"/>
</dbReference>
<dbReference type="AlphaFoldDB" id="A0A2W4RCG3"/>
<gene>
    <name evidence="3" type="ORF">DM484_14730</name>
</gene>
<evidence type="ECO:0000256" key="1">
    <source>
        <dbReference type="SAM" id="Phobius"/>
    </source>
</evidence>
<dbReference type="Pfam" id="PF07885">
    <property type="entry name" value="Ion_trans_2"/>
    <property type="match status" value="1"/>
</dbReference>
<name>A0A2W4RCG3_9GAMM</name>
<dbReference type="Gene3D" id="1.10.287.70">
    <property type="match status" value="1"/>
</dbReference>
<dbReference type="Proteomes" id="UP000249396">
    <property type="component" value="Unassembled WGS sequence"/>
</dbReference>
<organism evidence="3 4">
    <name type="scientific">Candidatus Methylumidiphilus alinenensis</name>
    <dbReference type="NCBI Taxonomy" id="2202197"/>
    <lineage>
        <taxon>Bacteria</taxon>
        <taxon>Pseudomonadati</taxon>
        <taxon>Pseudomonadota</taxon>
        <taxon>Gammaproteobacteria</taxon>
        <taxon>Methylococcales</taxon>
        <taxon>Candidatus Methylumidiphilus</taxon>
    </lineage>
</organism>
<evidence type="ECO:0000313" key="3">
    <source>
        <dbReference type="EMBL" id="PZN77538.1"/>
    </source>
</evidence>
<dbReference type="EMBL" id="QJPH01000334">
    <property type="protein sequence ID" value="PZN77538.1"/>
    <property type="molecule type" value="Genomic_DNA"/>
</dbReference>
<proteinExistence type="predicted"/>
<feature type="transmembrane region" description="Helical" evidence="1">
    <location>
        <begin position="12"/>
        <end position="31"/>
    </location>
</feature>
<dbReference type="InterPro" id="IPR013099">
    <property type="entry name" value="K_chnl_dom"/>
</dbReference>
<dbReference type="GO" id="GO:0034220">
    <property type="term" value="P:monoatomic ion transmembrane transport"/>
    <property type="evidence" value="ECO:0007669"/>
    <property type="project" value="UniProtKB-KW"/>
</dbReference>
<keyword evidence="3" id="KW-0407">Ion channel</keyword>
<comment type="caution">
    <text evidence="3">The sequence shown here is derived from an EMBL/GenBank/DDBJ whole genome shotgun (WGS) entry which is preliminary data.</text>
</comment>
<feature type="transmembrane region" description="Helical" evidence="1">
    <location>
        <begin position="130"/>
        <end position="155"/>
    </location>
</feature>
<keyword evidence="3" id="KW-0406">Ion transport</keyword>